<evidence type="ECO:0000313" key="1">
    <source>
        <dbReference type="EMBL" id="GFD02420.1"/>
    </source>
</evidence>
<accession>A0A699SXZ4</accession>
<comment type="caution">
    <text evidence="1">The sequence shown here is derived from an EMBL/GenBank/DDBJ whole genome shotgun (WGS) entry which is preliminary data.</text>
</comment>
<dbReference type="EMBL" id="BKCJ011197904">
    <property type="protein sequence ID" value="GFD02420.1"/>
    <property type="molecule type" value="Genomic_DNA"/>
</dbReference>
<protein>
    <submittedName>
        <fullName evidence="1">Uncharacterized protein</fullName>
    </submittedName>
</protein>
<name>A0A699SXZ4_TANCI</name>
<sequence>MLRMSKSSSLSDRRDFSLLCCLQCCHCSSSPWYRNGTT</sequence>
<gene>
    <name evidence="1" type="ORF">Tci_874389</name>
</gene>
<feature type="non-terminal residue" evidence="1">
    <location>
        <position position="38"/>
    </location>
</feature>
<dbReference type="AlphaFoldDB" id="A0A699SXZ4"/>
<proteinExistence type="predicted"/>
<reference evidence="1" key="1">
    <citation type="journal article" date="2019" name="Sci. Rep.">
        <title>Draft genome of Tanacetum cinerariifolium, the natural source of mosquito coil.</title>
        <authorList>
            <person name="Yamashiro T."/>
            <person name="Shiraishi A."/>
            <person name="Satake H."/>
            <person name="Nakayama K."/>
        </authorList>
    </citation>
    <scope>NUCLEOTIDE SEQUENCE</scope>
</reference>
<organism evidence="1">
    <name type="scientific">Tanacetum cinerariifolium</name>
    <name type="common">Dalmatian daisy</name>
    <name type="synonym">Chrysanthemum cinerariifolium</name>
    <dbReference type="NCBI Taxonomy" id="118510"/>
    <lineage>
        <taxon>Eukaryota</taxon>
        <taxon>Viridiplantae</taxon>
        <taxon>Streptophyta</taxon>
        <taxon>Embryophyta</taxon>
        <taxon>Tracheophyta</taxon>
        <taxon>Spermatophyta</taxon>
        <taxon>Magnoliopsida</taxon>
        <taxon>eudicotyledons</taxon>
        <taxon>Gunneridae</taxon>
        <taxon>Pentapetalae</taxon>
        <taxon>asterids</taxon>
        <taxon>campanulids</taxon>
        <taxon>Asterales</taxon>
        <taxon>Asteraceae</taxon>
        <taxon>Asteroideae</taxon>
        <taxon>Anthemideae</taxon>
        <taxon>Anthemidinae</taxon>
        <taxon>Tanacetum</taxon>
    </lineage>
</organism>